<dbReference type="SUPFAM" id="SSF46689">
    <property type="entry name" value="Homeodomain-like"/>
    <property type="match status" value="2"/>
</dbReference>
<evidence type="ECO:0000259" key="4">
    <source>
        <dbReference type="PROSITE" id="PS01124"/>
    </source>
</evidence>
<sequence>MDLLTPLLQQSAFSARVFHHGNLCHLADFDPGAMAGHLHLFKGGRLSCTLRDTLVLDTDRPCALLFPRPSAHTLLPVGERGADLVCATLDLGFKTGGPLAMALPECLVLYLDDAPNLLPTLQLLFDEAFSERFARQAALDRLMEYFLIQAIRAVIDSGQIHSGIFAAMTDPKLARAVNAIHARPERGWTVELLAEQAGMSRARFAARFREQVGLSPLDYLTDWRLAVVRHQLRQGHAIKRIAAQVGYASPAALSRVFAQRLGLPPSDWLKQQAAI</sequence>
<dbReference type="Pfam" id="PF12833">
    <property type="entry name" value="HTH_18"/>
    <property type="match status" value="1"/>
</dbReference>
<dbReference type="AlphaFoldDB" id="A0A1W0D9Y3"/>
<evidence type="ECO:0000256" key="3">
    <source>
        <dbReference type="ARBA" id="ARBA00023163"/>
    </source>
</evidence>
<dbReference type="GO" id="GO:0003700">
    <property type="term" value="F:DNA-binding transcription factor activity"/>
    <property type="evidence" value="ECO:0007669"/>
    <property type="project" value="InterPro"/>
</dbReference>
<dbReference type="GO" id="GO:0043565">
    <property type="term" value="F:sequence-specific DNA binding"/>
    <property type="evidence" value="ECO:0007669"/>
    <property type="project" value="InterPro"/>
</dbReference>
<dbReference type="PROSITE" id="PS01124">
    <property type="entry name" value="HTH_ARAC_FAMILY_2"/>
    <property type="match status" value="1"/>
</dbReference>
<dbReference type="InterPro" id="IPR009057">
    <property type="entry name" value="Homeodomain-like_sf"/>
</dbReference>
<dbReference type="InterPro" id="IPR018060">
    <property type="entry name" value="HTH_AraC"/>
</dbReference>
<dbReference type="EMBL" id="MUKV01000002">
    <property type="protein sequence ID" value="OQS43652.1"/>
    <property type="molecule type" value="Genomic_DNA"/>
</dbReference>
<gene>
    <name evidence="5" type="ORF">B0T45_02770</name>
</gene>
<accession>A0A1W0D9Y3</accession>
<feature type="domain" description="HTH araC/xylS-type" evidence="4">
    <location>
        <begin position="174"/>
        <end position="271"/>
    </location>
</feature>
<protein>
    <submittedName>
        <fullName evidence="5">AraC family transcriptional regulator</fullName>
    </submittedName>
</protein>
<organism evidence="5 6">
    <name type="scientific">Chromobacterium haemolyticum</name>
    <dbReference type="NCBI Taxonomy" id="394935"/>
    <lineage>
        <taxon>Bacteria</taxon>
        <taxon>Pseudomonadati</taxon>
        <taxon>Pseudomonadota</taxon>
        <taxon>Betaproteobacteria</taxon>
        <taxon>Neisseriales</taxon>
        <taxon>Chromobacteriaceae</taxon>
        <taxon>Chromobacterium</taxon>
    </lineage>
</organism>
<dbReference type="Proteomes" id="UP000192721">
    <property type="component" value="Unassembled WGS sequence"/>
</dbReference>
<dbReference type="SMART" id="SM00342">
    <property type="entry name" value="HTH_ARAC"/>
    <property type="match status" value="1"/>
</dbReference>
<dbReference type="Pfam" id="PF12852">
    <property type="entry name" value="Cupin_6"/>
    <property type="match status" value="1"/>
</dbReference>
<keyword evidence="2" id="KW-0238">DNA-binding</keyword>
<dbReference type="PANTHER" id="PTHR46796">
    <property type="entry name" value="HTH-TYPE TRANSCRIPTIONAL ACTIVATOR RHAS-RELATED"/>
    <property type="match status" value="1"/>
</dbReference>
<dbReference type="PANTHER" id="PTHR46796:SF7">
    <property type="entry name" value="ARAC FAMILY TRANSCRIPTIONAL REGULATOR"/>
    <property type="match status" value="1"/>
</dbReference>
<keyword evidence="3" id="KW-0804">Transcription</keyword>
<dbReference type="InterPro" id="IPR050204">
    <property type="entry name" value="AraC_XylS_family_regulators"/>
</dbReference>
<dbReference type="InterPro" id="IPR018062">
    <property type="entry name" value="HTH_AraC-typ_CS"/>
</dbReference>
<dbReference type="InterPro" id="IPR032783">
    <property type="entry name" value="AraC_lig"/>
</dbReference>
<evidence type="ECO:0000313" key="5">
    <source>
        <dbReference type="EMBL" id="OQS43652.1"/>
    </source>
</evidence>
<evidence type="ECO:0000256" key="1">
    <source>
        <dbReference type="ARBA" id="ARBA00023015"/>
    </source>
</evidence>
<evidence type="ECO:0000313" key="6">
    <source>
        <dbReference type="Proteomes" id="UP000192721"/>
    </source>
</evidence>
<reference evidence="5 6" key="1">
    <citation type="submission" date="2017-02" db="EMBL/GenBank/DDBJ databases">
        <title>Chromobacterium haemolyticum H5244.</title>
        <authorList>
            <person name="Gulvik C.A."/>
        </authorList>
    </citation>
    <scope>NUCLEOTIDE SEQUENCE [LARGE SCALE GENOMIC DNA]</scope>
    <source>
        <strain evidence="5 6">H5244</strain>
    </source>
</reference>
<comment type="caution">
    <text evidence="5">The sequence shown here is derived from an EMBL/GenBank/DDBJ whole genome shotgun (WGS) entry which is preliminary data.</text>
</comment>
<name>A0A1W0D9Y3_9NEIS</name>
<keyword evidence="1" id="KW-0805">Transcription regulation</keyword>
<dbReference type="Gene3D" id="1.10.10.60">
    <property type="entry name" value="Homeodomain-like"/>
    <property type="match status" value="1"/>
</dbReference>
<dbReference type="PROSITE" id="PS00041">
    <property type="entry name" value="HTH_ARAC_FAMILY_1"/>
    <property type="match status" value="1"/>
</dbReference>
<proteinExistence type="predicted"/>
<evidence type="ECO:0000256" key="2">
    <source>
        <dbReference type="ARBA" id="ARBA00023125"/>
    </source>
</evidence>